<gene>
    <name evidence="2" type="ORF">QS748_12245</name>
</gene>
<proteinExistence type="predicted"/>
<dbReference type="AlphaFoldDB" id="A0AA90P2H7"/>
<evidence type="ECO:0000256" key="1">
    <source>
        <dbReference type="SAM" id="MobiDB-lite"/>
    </source>
</evidence>
<name>A0AA90P2H7_9GAMM</name>
<evidence type="ECO:0000313" key="2">
    <source>
        <dbReference type="EMBL" id="MDP0589901.1"/>
    </source>
</evidence>
<dbReference type="Proteomes" id="UP001178148">
    <property type="component" value="Unassembled WGS sequence"/>
</dbReference>
<comment type="caution">
    <text evidence="2">The sequence shown here is derived from an EMBL/GenBank/DDBJ whole genome shotgun (WGS) entry which is preliminary data.</text>
</comment>
<reference evidence="2 3" key="1">
    <citation type="journal article" date="2023" name="bioRxiv">
        <title>An intranuclear bacterial parasite of deep-sea mussels expresses apoptosis inhibitors acquired from its host.</title>
        <authorList>
            <person name="Gonzalez Porras M.A."/>
            <person name="Assie A."/>
            <person name="Tietjen M."/>
            <person name="Violette M."/>
            <person name="Kleiner M."/>
            <person name="Gruber-Vodicka H."/>
            <person name="Dubilier N."/>
            <person name="Leisch N."/>
        </authorList>
    </citation>
    <scope>NUCLEOTIDE SEQUENCE [LARGE SCALE GENOMIC DNA]</scope>
    <source>
        <strain evidence="2">IAP13</strain>
    </source>
</reference>
<feature type="region of interest" description="Disordered" evidence="1">
    <location>
        <begin position="1"/>
        <end position="75"/>
    </location>
</feature>
<dbReference type="EMBL" id="JASXSV010000023">
    <property type="protein sequence ID" value="MDP0589901.1"/>
    <property type="molecule type" value="Genomic_DNA"/>
</dbReference>
<organism evidence="2 3">
    <name type="scientific">Candidatus Endonucleibacter bathymodioli</name>
    <dbReference type="NCBI Taxonomy" id="539814"/>
    <lineage>
        <taxon>Bacteria</taxon>
        <taxon>Pseudomonadati</taxon>
        <taxon>Pseudomonadota</taxon>
        <taxon>Gammaproteobacteria</taxon>
        <taxon>Oceanospirillales</taxon>
        <taxon>Endozoicomonadaceae</taxon>
        <taxon>Candidatus Endonucleibacter</taxon>
    </lineage>
</organism>
<evidence type="ECO:0000313" key="3">
    <source>
        <dbReference type="Proteomes" id="UP001178148"/>
    </source>
</evidence>
<sequence length="179" mass="19846">MSESLKTDGSEGGCSKLSDPDGLSGQANTPPVNSEIKQKEVDNSCSKLSNPDGLSGHVNGLDDPSVDSEGIKQDEVESVCTKLSNRVLIADVSERLNKFMYDNKSKMDEEGRGCYQLSSHRSRSEESHILDAPLDDSDRIFSKWFSEISLKDRDELQENITMVDHETWVAGRSKFADKK</sequence>
<protein>
    <submittedName>
        <fullName evidence="2">Uncharacterized protein</fullName>
    </submittedName>
</protein>
<accession>A0AA90P2H7</accession>
<keyword evidence="3" id="KW-1185">Reference proteome</keyword>